<evidence type="ECO:0000313" key="1">
    <source>
        <dbReference type="EMBL" id="TXC63707.1"/>
    </source>
</evidence>
<accession>A0A5C6TTN7</accession>
<keyword evidence="2" id="KW-1185">Reference proteome</keyword>
<name>A0A5C6TTN7_9SPHN</name>
<dbReference type="Proteomes" id="UP000321249">
    <property type="component" value="Unassembled WGS sequence"/>
</dbReference>
<evidence type="ECO:0000313" key="2">
    <source>
        <dbReference type="Proteomes" id="UP000321249"/>
    </source>
</evidence>
<dbReference type="SUPFAM" id="SSF51182">
    <property type="entry name" value="RmlC-like cupins"/>
    <property type="match status" value="1"/>
</dbReference>
<evidence type="ECO:0008006" key="3">
    <source>
        <dbReference type="Google" id="ProtNLM"/>
    </source>
</evidence>
<dbReference type="EMBL" id="VOQQ01000001">
    <property type="protein sequence ID" value="TXC63707.1"/>
    <property type="molecule type" value="Genomic_DNA"/>
</dbReference>
<organism evidence="1 2">
    <name type="scientific">Allosphingosinicella ginsenosidimutans</name>
    <dbReference type="NCBI Taxonomy" id="1176539"/>
    <lineage>
        <taxon>Bacteria</taxon>
        <taxon>Pseudomonadati</taxon>
        <taxon>Pseudomonadota</taxon>
        <taxon>Alphaproteobacteria</taxon>
        <taxon>Sphingomonadales</taxon>
        <taxon>Sphingomonadaceae</taxon>
        <taxon>Allosphingosinicella</taxon>
    </lineage>
</organism>
<comment type="caution">
    <text evidence="1">The sequence shown here is derived from an EMBL/GenBank/DDBJ whole genome shotgun (WGS) entry which is preliminary data.</text>
</comment>
<dbReference type="OrthoDB" id="950196at2"/>
<sequence length="151" mass="17367">MKYSDLEELRVWARAKMQSSPPDFVIGDDYLRRWWVVPRNTGCNVYLHEILRSDDDRALHDHPWDNTSYLLGGSYIEVTPEGEFLREAGSIVHRAATDAHRLVVPEGGRAVSLFMTGPAIREWGFHCPNGWRHWREFVDDRDSGKVGRGCA</sequence>
<proteinExistence type="predicted"/>
<dbReference type="InterPro" id="IPR011051">
    <property type="entry name" value="RmlC_Cupin_sf"/>
</dbReference>
<dbReference type="RefSeq" id="WP_147043113.1">
    <property type="nucleotide sequence ID" value="NZ_BAABIR010000004.1"/>
</dbReference>
<gene>
    <name evidence="1" type="ORF">FRZ32_08570</name>
</gene>
<reference evidence="1 2" key="1">
    <citation type="journal article" date="2015" name="J. Microbiol.">
        <title>Sphingosinicella ginsenosidimutans sp. nov., with ginsenoside converting activity.</title>
        <authorList>
            <person name="Kim J.K."/>
            <person name="Kang M.S."/>
            <person name="Park S.C."/>
            <person name="Kim K.M."/>
            <person name="Choi K."/>
            <person name="Yoon M.H."/>
            <person name="Im W.T."/>
        </authorList>
    </citation>
    <scope>NUCLEOTIDE SEQUENCE [LARGE SCALE GENOMIC DNA]</scope>
    <source>
        <strain evidence="1 2">BS-11</strain>
    </source>
</reference>
<dbReference type="AlphaFoldDB" id="A0A5C6TTN7"/>
<protein>
    <recommendedName>
        <fullName evidence="3">Cupin domain-containing protein</fullName>
    </recommendedName>
</protein>